<accession>A0A8H4A3S8</accession>
<reference evidence="2 3" key="1">
    <citation type="journal article" date="2019" name="Environ. Microbiol.">
        <title>At the nexus of three kingdoms: the genome of the mycorrhizal fungus Gigaspora margarita provides insights into plant, endobacterial and fungal interactions.</title>
        <authorList>
            <person name="Venice F."/>
            <person name="Ghignone S."/>
            <person name="Salvioli di Fossalunga A."/>
            <person name="Amselem J."/>
            <person name="Novero M."/>
            <person name="Xianan X."/>
            <person name="Sedzielewska Toro K."/>
            <person name="Morin E."/>
            <person name="Lipzen A."/>
            <person name="Grigoriev I.V."/>
            <person name="Henrissat B."/>
            <person name="Martin F.M."/>
            <person name="Bonfante P."/>
        </authorList>
    </citation>
    <scope>NUCLEOTIDE SEQUENCE [LARGE SCALE GENOMIC DNA]</scope>
    <source>
        <strain evidence="2 3">BEG34</strain>
    </source>
</reference>
<evidence type="ECO:0000313" key="2">
    <source>
        <dbReference type="EMBL" id="KAF0424714.1"/>
    </source>
</evidence>
<comment type="caution">
    <text evidence="2">The sequence shown here is derived from an EMBL/GenBank/DDBJ whole genome shotgun (WGS) entry which is preliminary data.</text>
</comment>
<dbReference type="Proteomes" id="UP000439903">
    <property type="component" value="Unassembled WGS sequence"/>
</dbReference>
<dbReference type="OrthoDB" id="2442031at2759"/>
<feature type="signal peptide" evidence="1">
    <location>
        <begin position="1"/>
        <end position="15"/>
    </location>
</feature>
<organism evidence="2 3">
    <name type="scientific">Gigaspora margarita</name>
    <dbReference type="NCBI Taxonomy" id="4874"/>
    <lineage>
        <taxon>Eukaryota</taxon>
        <taxon>Fungi</taxon>
        <taxon>Fungi incertae sedis</taxon>
        <taxon>Mucoromycota</taxon>
        <taxon>Glomeromycotina</taxon>
        <taxon>Glomeromycetes</taxon>
        <taxon>Diversisporales</taxon>
        <taxon>Gigasporaceae</taxon>
        <taxon>Gigaspora</taxon>
    </lineage>
</organism>
<keyword evidence="1" id="KW-0732">Signal</keyword>
<name>A0A8H4A3S8_GIGMA</name>
<gene>
    <name evidence="2" type="ORF">F8M41_006463</name>
</gene>
<dbReference type="EMBL" id="WTPW01001634">
    <property type="protein sequence ID" value="KAF0424714.1"/>
    <property type="molecule type" value="Genomic_DNA"/>
</dbReference>
<protein>
    <submittedName>
        <fullName evidence="2">Uncharacterized protein</fullName>
    </submittedName>
</protein>
<proteinExistence type="predicted"/>
<dbReference type="AlphaFoldDB" id="A0A8H4A3S8"/>
<evidence type="ECO:0000313" key="3">
    <source>
        <dbReference type="Proteomes" id="UP000439903"/>
    </source>
</evidence>
<feature type="chain" id="PRO_5034662055" evidence="1">
    <location>
        <begin position="16"/>
        <end position="330"/>
    </location>
</feature>
<evidence type="ECO:0000256" key="1">
    <source>
        <dbReference type="SAM" id="SignalP"/>
    </source>
</evidence>
<keyword evidence="3" id="KW-1185">Reference proteome</keyword>
<sequence>MHLLIFLSLFYLLDGYENVEILSSYPELNVTIPLLFNDNINISILSSIAPSSGNISVYQIVNQNTLILRQIYPASSYCLVYNKTLSCRTLSSTFNRINSNYTIVVDDNFVTSLFNEPLREIKKGVWNVMTSKYSTEALLRLNSDGSSYFSSYNQSQLLDDLLQQIKQSIPLINDHLKIIHNVQSDPSDFSKLLVEFLINKATNPLNEPSINDIVKDLNIIIKNKYISTLADKQFMIFLDDQYGFQIKLINELCHNVKFLDWFTNNVKSVLIFTIIASTDVTCLNILSSNFAGFNFLSALISKKAEMSIIYGAMIDLLIEDIPQLIIQACF</sequence>